<dbReference type="GO" id="GO:0020037">
    <property type="term" value="F:heme binding"/>
    <property type="evidence" value="ECO:0007669"/>
    <property type="project" value="InterPro"/>
</dbReference>
<dbReference type="InterPro" id="IPR036909">
    <property type="entry name" value="Cyt_c-like_dom_sf"/>
</dbReference>
<dbReference type="EMBL" id="CP037423">
    <property type="protein sequence ID" value="QDV43550.1"/>
    <property type="molecule type" value="Genomic_DNA"/>
</dbReference>
<name>A0A518HRS2_9BACT</name>
<keyword evidence="6" id="KW-1185">Reference proteome</keyword>
<dbReference type="PANTHER" id="PTHR35889">
    <property type="entry name" value="CYCLOINULO-OLIGOSACCHARIDE FRUCTANOTRANSFERASE-RELATED"/>
    <property type="match status" value="1"/>
</dbReference>
<evidence type="ECO:0000259" key="4">
    <source>
        <dbReference type="Pfam" id="PF07635"/>
    </source>
</evidence>
<dbReference type="InterPro" id="IPR011444">
    <property type="entry name" value="DUF1549"/>
</dbReference>
<dbReference type="InterPro" id="IPR022655">
    <property type="entry name" value="DUF1553"/>
</dbReference>
<evidence type="ECO:0000256" key="1">
    <source>
        <dbReference type="SAM" id="SignalP"/>
    </source>
</evidence>
<dbReference type="Pfam" id="PF07587">
    <property type="entry name" value="PSD1"/>
    <property type="match status" value="1"/>
</dbReference>
<feature type="signal peptide" evidence="1">
    <location>
        <begin position="1"/>
        <end position="38"/>
    </location>
</feature>
<protein>
    <submittedName>
        <fullName evidence="5">Planctomycete cytochrome C</fullName>
    </submittedName>
</protein>
<evidence type="ECO:0000259" key="3">
    <source>
        <dbReference type="Pfam" id="PF07587"/>
    </source>
</evidence>
<feature type="domain" description="Cytochrome C Planctomycete-type" evidence="4">
    <location>
        <begin position="79"/>
        <end position="139"/>
    </location>
</feature>
<dbReference type="KEGG" id="snep:Enr13x_34070"/>
<dbReference type="Pfam" id="PF07583">
    <property type="entry name" value="PSCyt2"/>
    <property type="match status" value="1"/>
</dbReference>
<accession>A0A518HRS2</accession>
<reference evidence="5 6" key="1">
    <citation type="submission" date="2019-03" db="EMBL/GenBank/DDBJ databases">
        <title>Deep-cultivation of Planctomycetes and their phenomic and genomic characterization uncovers novel biology.</title>
        <authorList>
            <person name="Wiegand S."/>
            <person name="Jogler M."/>
            <person name="Boedeker C."/>
            <person name="Pinto D."/>
            <person name="Vollmers J."/>
            <person name="Rivas-Marin E."/>
            <person name="Kohn T."/>
            <person name="Peeters S.H."/>
            <person name="Heuer A."/>
            <person name="Rast P."/>
            <person name="Oberbeckmann S."/>
            <person name="Bunk B."/>
            <person name="Jeske O."/>
            <person name="Meyerdierks A."/>
            <person name="Storesund J.E."/>
            <person name="Kallscheuer N."/>
            <person name="Luecker S."/>
            <person name="Lage O.M."/>
            <person name="Pohl T."/>
            <person name="Merkel B.J."/>
            <person name="Hornburger P."/>
            <person name="Mueller R.-W."/>
            <person name="Bruemmer F."/>
            <person name="Labrenz M."/>
            <person name="Spormann A.M."/>
            <person name="Op den Camp H."/>
            <person name="Overmann J."/>
            <person name="Amann R."/>
            <person name="Jetten M.S.M."/>
            <person name="Mascher T."/>
            <person name="Medema M.H."/>
            <person name="Devos D.P."/>
            <person name="Kaster A.-K."/>
            <person name="Ovreas L."/>
            <person name="Rohde M."/>
            <person name="Galperin M.Y."/>
            <person name="Jogler C."/>
        </authorList>
    </citation>
    <scope>NUCLEOTIDE SEQUENCE [LARGE SCALE GENOMIC DNA]</scope>
    <source>
        <strain evidence="5 6">Enr13</strain>
    </source>
</reference>
<dbReference type="Proteomes" id="UP000319004">
    <property type="component" value="Chromosome"/>
</dbReference>
<sequence precursor="true">MKYVSVLAASYAAALCITAWCITALCITTLCTAASSSAAEPSPAAQPAAPSDAKQAAKIAPEEEAFFESKIRPLLIQHCYECHSRQSGESSGELFVDAAASLRTGGISGPALVPGDPDASLMIQAVRYDDAEYEMPPTGKLDEREIKLLEDWVRMGAPDPRQWIAEPPKKTSPMDIDPRSHWAFNAPQRFRGDVAVGDDDCDVIDAIARGLADDAGVSLSPLCDDRTLIRRLYHDLTGLPPTIAQINAFVASTETDKHLRLVDRLLASPQFAERFARHWMDVARYADTIGYALAGKERRLEGSDRYRDWLIRAFATDMPFDQMIRLQLAADRFDPDNQNGDLDAMGFLTVGRRFLNRYDTIDDRIDVITRGLMGMTVACARCHDHKFDPIPTTDYYSLLGILQSSETPEDAASPLALVDRAKPADSHVFVRGQPGNRGETAPRQYLTALRKPDEPRFSDGSGRRELAERLASQENPLVARVFVNRIWMHLIGRPIVDSTSDFGVRTEAPPLVGVLDELSAEFAEHWSVKRLIRRIVSSRVYAQSAEPADDAALRLDPENRLASRGNRRRRDFESLRDSVLAVCGRLDRTIGGPPVEIHLASPSPRRTLYAMIDRQNLPSLFRTFDMASPDAHTPKRFFTTVPQQALFLMNHPQIGVFARSAAEQVRADSQDSAAQVDRLFERILSRQPSAREREACVVFLRQPAGRREQRFDPQLAWRYGTSPANAESRVTEFRPLAVFSGSTWQDQEKLPASSELGYASIGAENGHPGRQHAVVRRWVAPASGRVTISGMVGHRNDQGDGVELAIWVGDRRIWRENQKSNNRPFRNLNADVAEGETVDFVVSPRASDSFDSFFLRCQVSLKSDGGDYFEGDSKRDFAGPIERGNEAPLGRLAQLAQTLLLSNDFVFVD</sequence>
<dbReference type="SUPFAM" id="SSF46626">
    <property type="entry name" value="Cytochrome c"/>
    <property type="match status" value="1"/>
</dbReference>
<dbReference type="Pfam" id="PF07635">
    <property type="entry name" value="PSCyt1"/>
    <property type="match status" value="1"/>
</dbReference>
<keyword evidence="1" id="KW-0732">Signal</keyword>
<dbReference type="AlphaFoldDB" id="A0A518HRS2"/>
<dbReference type="GO" id="GO:0009055">
    <property type="term" value="F:electron transfer activity"/>
    <property type="evidence" value="ECO:0007669"/>
    <property type="project" value="InterPro"/>
</dbReference>
<evidence type="ECO:0000313" key="5">
    <source>
        <dbReference type="EMBL" id="QDV43550.1"/>
    </source>
</evidence>
<evidence type="ECO:0000313" key="6">
    <source>
        <dbReference type="Proteomes" id="UP000319004"/>
    </source>
</evidence>
<dbReference type="InterPro" id="IPR011429">
    <property type="entry name" value="Cyt_c_Planctomycete-type"/>
</dbReference>
<feature type="chain" id="PRO_5022230698" evidence="1">
    <location>
        <begin position="39"/>
        <end position="909"/>
    </location>
</feature>
<gene>
    <name evidence="5" type="ORF">Enr13x_34070</name>
</gene>
<dbReference type="RefSeq" id="WP_145387764.1">
    <property type="nucleotide sequence ID" value="NZ_CP037423.1"/>
</dbReference>
<dbReference type="OrthoDB" id="127107at2"/>
<evidence type="ECO:0000259" key="2">
    <source>
        <dbReference type="Pfam" id="PF07583"/>
    </source>
</evidence>
<organism evidence="5 6">
    <name type="scientific">Stieleria neptunia</name>
    <dbReference type="NCBI Taxonomy" id="2527979"/>
    <lineage>
        <taxon>Bacteria</taxon>
        <taxon>Pseudomonadati</taxon>
        <taxon>Planctomycetota</taxon>
        <taxon>Planctomycetia</taxon>
        <taxon>Pirellulales</taxon>
        <taxon>Pirellulaceae</taxon>
        <taxon>Stieleria</taxon>
    </lineage>
</organism>
<feature type="domain" description="DUF1553" evidence="3">
    <location>
        <begin position="462"/>
        <end position="699"/>
    </location>
</feature>
<dbReference type="PANTHER" id="PTHR35889:SF3">
    <property type="entry name" value="F-BOX DOMAIN-CONTAINING PROTEIN"/>
    <property type="match status" value="1"/>
</dbReference>
<feature type="domain" description="DUF1549" evidence="2">
    <location>
        <begin position="204"/>
        <end position="406"/>
    </location>
</feature>
<proteinExistence type="predicted"/>